<accession>A0AAV5S1N0</accession>
<gene>
    <name evidence="6" type="ORF">DAKH74_035970</name>
</gene>
<organism evidence="6 7">
    <name type="scientific">Maudiozyma humilis</name>
    <name type="common">Sour dough yeast</name>
    <name type="synonym">Kazachstania humilis</name>
    <dbReference type="NCBI Taxonomy" id="51915"/>
    <lineage>
        <taxon>Eukaryota</taxon>
        <taxon>Fungi</taxon>
        <taxon>Dikarya</taxon>
        <taxon>Ascomycota</taxon>
        <taxon>Saccharomycotina</taxon>
        <taxon>Saccharomycetes</taxon>
        <taxon>Saccharomycetales</taxon>
        <taxon>Saccharomycetaceae</taxon>
        <taxon>Maudiozyma</taxon>
    </lineage>
</organism>
<evidence type="ECO:0000313" key="7">
    <source>
        <dbReference type="Proteomes" id="UP001377567"/>
    </source>
</evidence>
<name>A0AAV5S1N0_MAUHU</name>
<evidence type="ECO:0000313" key="6">
    <source>
        <dbReference type="EMBL" id="GMM56981.1"/>
    </source>
</evidence>
<keyword evidence="4 5" id="KW-0472">Membrane</keyword>
<comment type="subcellular location">
    <subcellularLocation>
        <location evidence="1">Mitochondrion inner membrane</location>
    </subcellularLocation>
</comment>
<evidence type="ECO:0000256" key="3">
    <source>
        <dbReference type="ARBA" id="ARBA00023128"/>
    </source>
</evidence>
<keyword evidence="7" id="KW-1185">Reference proteome</keyword>
<dbReference type="EMBL" id="BTGD01000010">
    <property type="protein sequence ID" value="GMM56981.1"/>
    <property type="molecule type" value="Genomic_DNA"/>
</dbReference>
<dbReference type="AlphaFoldDB" id="A0AAV5S1N0"/>
<reference evidence="6 7" key="1">
    <citation type="journal article" date="2023" name="Elife">
        <title>Identification of key yeast species and microbe-microbe interactions impacting larval growth of Drosophila in the wild.</title>
        <authorList>
            <person name="Mure A."/>
            <person name="Sugiura Y."/>
            <person name="Maeda R."/>
            <person name="Honda K."/>
            <person name="Sakurai N."/>
            <person name="Takahashi Y."/>
            <person name="Watada M."/>
            <person name="Katoh T."/>
            <person name="Gotoh A."/>
            <person name="Gotoh Y."/>
            <person name="Taniguchi I."/>
            <person name="Nakamura K."/>
            <person name="Hayashi T."/>
            <person name="Katayama T."/>
            <person name="Uemura T."/>
            <person name="Hattori Y."/>
        </authorList>
    </citation>
    <scope>NUCLEOTIDE SEQUENCE [LARGE SCALE GENOMIC DNA]</scope>
    <source>
        <strain evidence="6 7">KH-74</strain>
    </source>
</reference>
<evidence type="ECO:0000256" key="1">
    <source>
        <dbReference type="ARBA" id="ARBA00004273"/>
    </source>
</evidence>
<dbReference type="GO" id="GO:0005743">
    <property type="term" value="C:mitochondrial inner membrane"/>
    <property type="evidence" value="ECO:0007669"/>
    <property type="project" value="UniProtKB-SubCell"/>
</dbReference>
<evidence type="ECO:0000256" key="5">
    <source>
        <dbReference type="SAM" id="Phobius"/>
    </source>
</evidence>
<keyword evidence="2" id="KW-0999">Mitochondrion inner membrane</keyword>
<feature type="transmembrane region" description="Helical" evidence="5">
    <location>
        <begin position="28"/>
        <end position="48"/>
    </location>
</feature>
<dbReference type="Pfam" id="PF02238">
    <property type="entry name" value="COX7a"/>
    <property type="match status" value="1"/>
</dbReference>
<evidence type="ECO:0000256" key="2">
    <source>
        <dbReference type="ARBA" id="ARBA00022792"/>
    </source>
</evidence>
<keyword evidence="3" id="KW-0496">Mitochondrion</keyword>
<proteinExistence type="predicted"/>
<comment type="caution">
    <text evidence="6">The sequence shown here is derived from an EMBL/GenBank/DDBJ whole genome shotgun (WGS) entry which is preliminary data.</text>
</comment>
<protein>
    <submittedName>
        <fullName evidence="6">Cytochrome c oxidase subunit VII</fullName>
    </submittedName>
</protein>
<keyword evidence="5" id="KW-1133">Transmembrane helix</keyword>
<keyword evidence="5" id="KW-0812">Transmembrane</keyword>
<evidence type="ECO:0000256" key="4">
    <source>
        <dbReference type="ARBA" id="ARBA00023136"/>
    </source>
</evidence>
<dbReference type="InterPro" id="IPR039297">
    <property type="entry name" value="COX7a"/>
</dbReference>
<sequence length="64" mass="7359">MANKVIQLQKLFQNSTKPLWWRHPRSAFYLYPFYGLLTVAVVAPLLYIPNAVLGIKAENKKNLA</sequence>
<dbReference type="Proteomes" id="UP001377567">
    <property type="component" value="Unassembled WGS sequence"/>
</dbReference>